<feature type="domain" description="COPA/B TPR" evidence="17">
    <location>
        <begin position="596"/>
        <end position="767"/>
    </location>
</feature>
<keyword evidence="12" id="KW-0968">Cytoplasmic vesicle</keyword>
<dbReference type="GO" id="GO:0006886">
    <property type="term" value="P:intracellular protein transport"/>
    <property type="evidence" value="ECO:0007669"/>
    <property type="project" value="InterPro"/>
</dbReference>
<evidence type="ECO:0000256" key="4">
    <source>
        <dbReference type="ARBA" id="ARBA00022448"/>
    </source>
</evidence>
<dbReference type="GO" id="GO:0006888">
    <property type="term" value="P:endoplasmic reticulum to Golgi vesicle-mediated transport"/>
    <property type="evidence" value="ECO:0007669"/>
    <property type="project" value="TreeGrafter"/>
</dbReference>
<keyword evidence="4" id="KW-0813">Transport</keyword>
<dbReference type="GO" id="GO:0006890">
    <property type="term" value="P:retrograde vesicle-mediated transport, Golgi to endoplasmic reticulum"/>
    <property type="evidence" value="ECO:0007669"/>
    <property type="project" value="TreeGrafter"/>
</dbReference>
<dbReference type="FunFam" id="2.130.10.10:FF:000016">
    <property type="entry name" value="Coatomer alpha subunit, putative"/>
    <property type="match status" value="1"/>
</dbReference>
<comment type="function">
    <text evidence="13">The coatomer is a cytosolic protein complex that binds to dilysine motifs and reversibly associates with Golgi non-clathrin-coated vesicles, which further mediate biosynthetic protein transport from the ER, via the Golgi up to the trans Golgi network. Coatomer complex is required for budding from Golgi membranes, and is essential for the retrograde Golgi-to-ER transport of dilysine-tagged proteins.</text>
</comment>
<dbReference type="InterPro" id="IPR016453">
    <property type="entry name" value="COPB2"/>
</dbReference>
<sequence length="771" mass="86031">MRVDIKRQLFARSDRVKGIDFHPTEPWVLTTLYSGHVNIWSYETQDIVKSFEVTDVPVRAGRFIARKNWFVVGSDDFHLRVYNYNTSEKIAAFEAHPDYIRAIVVHPTQPFVLTASDDMTIKLWDWEKGWKCVQTFEGHSHYVMSLAINPKDTNTFASACLDRTVKIWSLGGGGHANFTLEAHETKGVNHVDYYPAADKPYILTTSDDKTIKIWDYTTKSQIAVLEGHTANVSFACFHPELPIIVSGSEDGTIKIWHANTYRLEQTLSYGLERAWCVSYQRGRNALAMGFDEGCVVVKMGREEPAMSMDASGKIVWARHNEVLSAAIKPSDANAKDGDPLSLPTKDLGSCEIYPQSLLHSPNGRFVSVCGDGEYIIYTALAWRNKAFGRALDFVWAGKDNSNDYAIRESSTSVRLFRNFKEKSGGLDFGFSAEGLMGGVLLAVKGHDDVAFFDWETGALVRKIEAAPTKIYWSDSGELVVLATEESFYVLRFSREAFDEARADGSLDPDEGAETAFEIVTEINEAVRTGEWVGDCFIYTNATNRLNYLVGDQTYTISHFDNPMYLLGYIPRDSRVYLADKDVNVVSFSLSLSVIEYQTVVLRGDMETAAELLEQIPEDQKNKVARFLEGQGHKDLALGVTTDPEHRFELALALNNLDIALELARDADAEHKWKQVGDAALASWNVVLAQECFLHAKDIGSLLLILSATSDTEGLRKLAAEAAKLGLHNVAFSCLWQVGDVDGCIDLLKQTSREPEAALMANTYKPSEDLIE</sequence>
<dbReference type="PROSITE" id="PS50082">
    <property type="entry name" value="WD_REPEATS_2"/>
    <property type="match status" value="4"/>
</dbReference>
<evidence type="ECO:0000256" key="12">
    <source>
        <dbReference type="ARBA" id="ARBA00023329"/>
    </source>
</evidence>
<accession>A0A4S2N4B1</accession>
<dbReference type="InterPro" id="IPR006692">
    <property type="entry name" value="Beta-prop_COPA/B_2nd"/>
</dbReference>
<dbReference type="PRINTS" id="PR00320">
    <property type="entry name" value="GPROTEINBRPT"/>
</dbReference>
<dbReference type="Gene3D" id="1.25.40.470">
    <property type="match status" value="1"/>
</dbReference>
<comment type="similarity">
    <text evidence="3">Belongs to the WD repeat COPB2 family.</text>
</comment>
<dbReference type="CDD" id="cd22947">
    <property type="entry name" value="Coatomer_WDAD_beta-like"/>
    <property type="match status" value="1"/>
</dbReference>
<feature type="repeat" description="WD" evidence="15">
    <location>
        <begin position="93"/>
        <end position="125"/>
    </location>
</feature>
<dbReference type="Gene3D" id="2.130.10.10">
    <property type="entry name" value="YVTN repeat-like/Quinoprotein amine dehydrogenase"/>
    <property type="match status" value="1"/>
</dbReference>
<dbReference type="Pfam" id="PF04053">
    <property type="entry name" value="B-prop_COPA_B_2nd"/>
    <property type="match status" value="1"/>
</dbReference>
<dbReference type="InterPro" id="IPR036322">
    <property type="entry name" value="WD40_repeat_dom_sf"/>
</dbReference>
<evidence type="ECO:0000256" key="14">
    <source>
        <dbReference type="ARBA" id="ARBA00032920"/>
    </source>
</evidence>
<dbReference type="FunCoup" id="A0A4S2N4B1">
    <property type="interactions" value="1271"/>
</dbReference>
<dbReference type="PIRSF" id="PIRSF005567">
    <property type="entry name" value="Coatomer_beta'_subunit"/>
    <property type="match status" value="1"/>
</dbReference>
<keyword evidence="7" id="KW-0677">Repeat</keyword>
<dbReference type="Pfam" id="PF23953">
    <property type="entry name" value="TPR_COPA_B"/>
    <property type="match status" value="1"/>
</dbReference>
<dbReference type="GO" id="GO:0006891">
    <property type="term" value="P:intra-Golgi vesicle-mediated transport"/>
    <property type="evidence" value="ECO:0007669"/>
    <property type="project" value="TreeGrafter"/>
</dbReference>
<dbReference type="GO" id="GO:0005198">
    <property type="term" value="F:structural molecule activity"/>
    <property type="evidence" value="ECO:0007669"/>
    <property type="project" value="InterPro"/>
</dbReference>
<evidence type="ECO:0000256" key="5">
    <source>
        <dbReference type="ARBA" id="ARBA00022490"/>
    </source>
</evidence>
<evidence type="ECO:0000259" key="16">
    <source>
        <dbReference type="Pfam" id="PF04053"/>
    </source>
</evidence>
<comment type="subcellular location">
    <subcellularLocation>
        <location evidence="2">Cytoplasmic vesicle</location>
        <location evidence="2">COPI-coated vesicle membrane</location>
        <topology evidence="2">Peripheral membrane protein</topology>
        <orientation evidence="2">Cytoplasmic side</orientation>
    </subcellularLocation>
    <subcellularLocation>
        <location evidence="1">Golgi apparatus membrane</location>
        <topology evidence="1">Peripheral membrane protein</topology>
        <orientation evidence="1">Cytoplasmic side</orientation>
    </subcellularLocation>
</comment>
<dbReference type="EMBL" id="ML220113">
    <property type="protein sequence ID" value="TGZ84068.1"/>
    <property type="molecule type" value="Genomic_DNA"/>
</dbReference>
<dbReference type="CDD" id="cd00200">
    <property type="entry name" value="WD40"/>
    <property type="match status" value="1"/>
</dbReference>
<dbReference type="PROSITE" id="PS50294">
    <property type="entry name" value="WD_REPEATS_REGION"/>
    <property type="match status" value="3"/>
</dbReference>
<evidence type="ECO:0000313" key="19">
    <source>
        <dbReference type="Proteomes" id="UP000298138"/>
    </source>
</evidence>
<evidence type="ECO:0000256" key="6">
    <source>
        <dbReference type="ARBA" id="ARBA00022574"/>
    </source>
</evidence>
<dbReference type="InterPro" id="IPR050844">
    <property type="entry name" value="Coatomer_complex_subunit"/>
</dbReference>
<dbReference type="FunFam" id="1.25.40.470:FF:000001">
    <property type="entry name" value="Coatomer subunit beta"/>
    <property type="match status" value="1"/>
</dbReference>
<dbReference type="OrthoDB" id="10261470at2759"/>
<evidence type="ECO:0000256" key="9">
    <source>
        <dbReference type="ARBA" id="ARBA00022927"/>
    </source>
</evidence>
<feature type="repeat" description="WD" evidence="15">
    <location>
        <begin position="225"/>
        <end position="266"/>
    </location>
</feature>
<feature type="repeat" description="WD" evidence="15">
    <location>
        <begin position="198"/>
        <end position="224"/>
    </location>
</feature>
<evidence type="ECO:0000256" key="2">
    <source>
        <dbReference type="ARBA" id="ARBA00004347"/>
    </source>
</evidence>
<dbReference type="GO" id="GO:0030126">
    <property type="term" value="C:COPI vesicle coat"/>
    <property type="evidence" value="ECO:0007669"/>
    <property type="project" value="TreeGrafter"/>
</dbReference>
<protein>
    <recommendedName>
        <fullName evidence="14">Beta'-coat protein</fullName>
    </recommendedName>
</protein>
<gene>
    <name evidence="18" type="ORF">EX30DRAFT_97925</name>
</gene>
<dbReference type="SUPFAM" id="SSF50978">
    <property type="entry name" value="WD40 repeat-like"/>
    <property type="match status" value="2"/>
</dbReference>
<dbReference type="AlphaFoldDB" id="A0A4S2N4B1"/>
<dbReference type="InterPro" id="IPR020472">
    <property type="entry name" value="WD40_PAC1"/>
</dbReference>
<evidence type="ECO:0000256" key="3">
    <source>
        <dbReference type="ARBA" id="ARBA00010844"/>
    </source>
</evidence>
<keyword evidence="10" id="KW-0333">Golgi apparatus</keyword>
<evidence type="ECO:0000256" key="7">
    <source>
        <dbReference type="ARBA" id="ARBA00022737"/>
    </source>
</evidence>
<dbReference type="PANTHER" id="PTHR19876:SF2">
    <property type="entry name" value="COATOMER SUBUNIT BETA"/>
    <property type="match status" value="1"/>
</dbReference>
<evidence type="ECO:0000256" key="1">
    <source>
        <dbReference type="ARBA" id="ARBA00004255"/>
    </source>
</evidence>
<organism evidence="18 19">
    <name type="scientific">Ascodesmis nigricans</name>
    <dbReference type="NCBI Taxonomy" id="341454"/>
    <lineage>
        <taxon>Eukaryota</taxon>
        <taxon>Fungi</taxon>
        <taxon>Dikarya</taxon>
        <taxon>Ascomycota</taxon>
        <taxon>Pezizomycotina</taxon>
        <taxon>Pezizomycetes</taxon>
        <taxon>Pezizales</taxon>
        <taxon>Ascodesmidaceae</taxon>
        <taxon>Ascodesmis</taxon>
    </lineage>
</organism>
<keyword evidence="19" id="KW-1185">Reference proteome</keyword>
<feature type="repeat" description="WD" evidence="15">
    <location>
        <begin position="136"/>
        <end position="170"/>
    </location>
</feature>
<evidence type="ECO:0000256" key="8">
    <source>
        <dbReference type="ARBA" id="ARBA00022892"/>
    </source>
</evidence>
<dbReference type="GO" id="GO:0000139">
    <property type="term" value="C:Golgi membrane"/>
    <property type="evidence" value="ECO:0007669"/>
    <property type="project" value="UniProtKB-SubCell"/>
</dbReference>
<keyword evidence="5" id="KW-0963">Cytoplasm</keyword>
<evidence type="ECO:0000256" key="11">
    <source>
        <dbReference type="ARBA" id="ARBA00023136"/>
    </source>
</evidence>
<proteinExistence type="inferred from homology"/>
<evidence type="ECO:0000256" key="15">
    <source>
        <dbReference type="PROSITE-ProRule" id="PRU00221"/>
    </source>
</evidence>
<dbReference type="InParanoid" id="A0A4S2N4B1"/>
<evidence type="ECO:0000256" key="13">
    <source>
        <dbReference type="ARBA" id="ARBA00025536"/>
    </source>
</evidence>
<dbReference type="SMART" id="SM00320">
    <property type="entry name" value="WD40"/>
    <property type="match status" value="6"/>
</dbReference>
<keyword evidence="11" id="KW-0472">Membrane</keyword>
<evidence type="ECO:0000313" key="18">
    <source>
        <dbReference type="EMBL" id="TGZ84068.1"/>
    </source>
</evidence>
<reference evidence="18 19" key="1">
    <citation type="submission" date="2019-04" db="EMBL/GenBank/DDBJ databases">
        <title>Comparative genomics and transcriptomics to analyze fruiting body development in filamentous ascomycetes.</title>
        <authorList>
            <consortium name="DOE Joint Genome Institute"/>
            <person name="Lutkenhaus R."/>
            <person name="Traeger S."/>
            <person name="Breuer J."/>
            <person name="Kuo A."/>
            <person name="Lipzen A."/>
            <person name="Pangilinan J."/>
            <person name="Dilworth D."/>
            <person name="Sandor L."/>
            <person name="Poggeler S."/>
            <person name="Barry K."/>
            <person name="Grigoriev I.V."/>
            <person name="Nowrousian M."/>
        </authorList>
    </citation>
    <scope>NUCLEOTIDE SEQUENCE [LARGE SCALE GENOMIC DNA]</scope>
    <source>
        <strain evidence="18 19">CBS 389.68</strain>
    </source>
</reference>
<dbReference type="InterPro" id="IPR056176">
    <property type="entry name" value="TPR_COPA_B"/>
</dbReference>
<dbReference type="InterPro" id="IPR001680">
    <property type="entry name" value="WD40_rpt"/>
</dbReference>
<feature type="domain" description="COPA/B second beta-propeller" evidence="16">
    <location>
        <begin position="319"/>
        <end position="579"/>
    </location>
</feature>
<evidence type="ECO:0000256" key="10">
    <source>
        <dbReference type="ARBA" id="ARBA00023034"/>
    </source>
</evidence>
<name>A0A4S2N4B1_9PEZI</name>
<dbReference type="STRING" id="341454.A0A4S2N4B1"/>
<dbReference type="InterPro" id="IPR015943">
    <property type="entry name" value="WD40/YVTN_repeat-like_dom_sf"/>
</dbReference>
<dbReference type="Proteomes" id="UP000298138">
    <property type="component" value="Unassembled WGS sequence"/>
</dbReference>
<dbReference type="Pfam" id="PF00400">
    <property type="entry name" value="WD40"/>
    <property type="match status" value="5"/>
</dbReference>
<keyword evidence="8" id="KW-0931">ER-Golgi transport</keyword>
<evidence type="ECO:0000259" key="17">
    <source>
        <dbReference type="Pfam" id="PF23953"/>
    </source>
</evidence>
<keyword evidence="6 15" id="KW-0853">WD repeat</keyword>
<keyword evidence="9" id="KW-0653">Protein transport</keyword>
<dbReference type="PANTHER" id="PTHR19876">
    <property type="entry name" value="COATOMER"/>
    <property type="match status" value="1"/>
</dbReference>